<proteinExistence type="predicted"/>
<evidence type="ECO:0000313" key="2">
    <source>
        <dbReference type="Proteomes" id="UP000016511"/>
    </source>
</evidence>
<dbReference type="PATRIC" id="fig|649747.3.peg.1916"/>
<keyword evidence="2" id="KW-1185">Reference proteome</keyword>
<dbReference type="Proteomes" id="UP000016511">
    <property type="component" value="Unassembled WGS sequence"/>
</dbReference>
<dbReference type="AlphaFoldDB" id="U1X5F3"/>
<dbReference type="STRING" id="649747.HMPREF0083_02117"/>
<accession>U1X5F3</accession>
<organism evidence="1 2">
    <name type="scientific">Aneurinibacillus aneurinilyticus ATCC 12856</name>
    <dbReference type="NCBI Taxonomy" id="649747"/>
    <lineage>
        <taxon>Bacteria</taxon>
        <taxon>Bacillati</taxon>
        <taxon>Bacillota</taxon>
        <taxon>Bacilli</taxon>
        <taxon>Bacillales</taxon>
        <taxon>Paenibacillaceae</taxon>
        <taxon>Aneurinibacillus group</taxon>
        <taxon>Aneurinibacillus</taxon>
    </lineage>
</organism>
<evidence type="ECO:0000313" key="1">
    <source>
        <dbReference type="EMBL" id="ERI09753.1"/>
    </source>
</evidence>
<name>U1X5F3_ANEAE</name>
<dbReference type="HOGENOM" id="CLU_3057964_0_0_9"/>
<comment type="caution">
    <text evidence="1">The sequence shown here is derived from an EMBL/GenBank/DDBJ whole genome shotgun (WGS) entry which is preliminary data.</text>
</comment>
<protein>
    <submittedName>
        <fullName evidence="1">Uncharacterized protein</fullName>
    </submittedName>
</protein>
<gene>
    <name evidence="1" type="ORF">HMPREF0083_02117</name>
</gene>
<dbReference type="EMBL" id="AWSJ01000137">
    <property type="protein sequence ID" value="ERI09753.1"/>
    <property type="molecule type" value="Genomic_DNA"/>
</dbReference>
<reference evidence="1 2" key="1">
    <citation type="submission" date="2013-08" db="EMBL/GenBank/DDBJ databases">
        <authorList>
            <person name="Weinstock G."/>
            <person name="Sodergren E."/>
            <person name="Wylie T."/>
            <person name="Fulton L."/>
            <person name="Fulton R."/>
            <person name="Fronick C."/>
            <person name="O'Laughlin M."/>
            <person name="Godfrey J."/>
            <person name="Miner T."/>
            <person name="Herter B."/>
            <person name="Appelbaum E."/>
            <person name="Cordes M."/>
            <person name="Lek S."/>
            <person name="Wollam A."/>
            <person name="Pepin K.H."/>
            <person name="Palsikar V.B."/>
            <person name="Mitreva M."/>
            <person name="Wilson R.K."/>
        </authorList>
    </citation>
    <scope>NUCLEOTIDE SEQUENCE [LARGE SCALE GENOMIC DNA]</scope>
    <source>
        <strain evidence="1 2">ATCC 12856</strain>
    </source>
</reference>
<sequence>MTTLSKNDEPIWLDTNKERFIDAMNKWIIPEVLKLDPAELKRRKEQSEKEETA</sequence>